<feature type="region of interest" description="Disordered" evidence="1">
    <location>
        <begin position="832"/>
        <end position="853"/>
    </location>
</feature>
<feature type="compositionally biased region" description="Basic and acidic residues" evidence="1">
    <location>
        <begin position="521"/>
        <end position="533"/>
    </location>
</feature>
<dbReference type="PROSITE" id="PS50030">
    <property type="entry name" value="UBA"/>
    <property type="match status" value="2"/>
</dbReference>
<feature type="compositionally biased region" description="Polar residues" evidence="1">
    <location>
        <begin position="1089"/>
        <end position="1110"/>
    </location>
</feature>
<dbReference type="GO" id="GO:0005096">
    <property type="term" value="F:GTPase activator activity"/>
    <property type="evidence" value="ECO:0007669"/>
    <property type="project" value="TreeGrafter"/>
</dbReference>
<dbReference type="SUPFAM" id="SSF47923">
    <property type="entry name" value="Ypt/Rab-GAP domain of gyp1p"/>
    <property type="match status" value="2"/>
</dbReference>
<dbReference type="PANTHER" id="PTHR47219">
    <property type="entry name" value="RAB GTPASE-ACTIVATING PROTEIN 1-LIKE"/>
    <property type="match status" value="1"/>
</dbReference>
<evidence type="ECO:0000256" key="1">
    <source>
        <dbReference type="SAM" id="MobiDB-lite"/>
    </source>
</evidence>
<feature type="region of interest" description="Disordered" evidence="1">
    <location>
        <begin position="1047"/>
        <end position="1143"/>
    </location>
</feature>
<dbReference type="InterPro" id="IPR050302">
    <property type="entry name" value="Rab_GAP_TBC_domain"/>
</dbReference>
<dbReference type="Pfam" id="PF00566">
    <property type="entry name" value="RabGAP-TBC"/>
    <property type="match status" value="1"/>
</dbReference>
<feature type="domain" description="Rab-GAP TBC" evidence="3">
    <location>
        <begin position="212"/>
        <end position="410"/>
    </location>
</feature>
<reference evidence="4" key="1">
    <citation type="submission" date="2021-01" db="EMBL/GenBank/DDBJ databases">
        <authorList>
            <person name="Corre E."/>
            <person name="Pelletier E."/>
            <person name="Niang G."/>
            <person name="Scheremetjew M."/>
            <person name="Finn R."/>
            <person name="Kale V."/>
            <person name="Holt S."/>
            <person name="Cochrane G."/>
            <person name="Meng A."/>
            <person name="Brown T."/>
            <person name="Cohen L."/>
        </authorList>
    </citation>
    <scope>NUCLEOTIDE SEQUENCE</scope>
    <source>
        <strain evidence="4">CCMP2058</strain>
    </source>
</reference>
<dbReference type="InterPro" id="IPR009060">
    <property type="entry name" value="UBA-like_sf"/>
</dbReference>
<feature type="compositionally biased region" description="Polar residues" evidence="1">
    <location>
        <begin position="1225"/>
        <end position="1239"/>
    </location>
</feature>
<accession>A0A7S0DR22</accession>
<sequence length="1301" mass="144581">MERMRSIFGTLLRRSSSFIHRKSDIEKEQRKQEQVWNEYVLPTLRIFEGSDIKSWSNVPVDELTPKAGNKGIKSLDELAEAVVNGQEIDFDTIFLVKKTPWTPEIKLKEYLKHKAQIEDVTAKINTVFHSVGNPNPVKRIDQDWEDELHESGAPERLKLKELCAMLVKTQEDIYKALVSRYPLLHKLKNSPDRVAIFHYAKTYPSLYRQGGSIANEIRARLWETSSLTAFDKFRFEKQIPAYYQFLLAPEMAMESPKRKLVFEQIGKDIHRTLADERYFQKEANCEKLRNVLKAFAVHHPKIGYCQSMNFVAGGILMMVDNEETAFYIFSRLIIDIMPPDYYSLSMSGVVTDVQVLTKLLKMHLPAIYSLLSKLEVKLEILCCHMLMSLCFGAAPLSIAQRCMDLVLLEGSHVLVCIVLAMIMVCREQILAQDDAGDMMLLLAGIGRDLDEEDYSELFACVYHFVETAGDQIIRMRSALADQVRKEQEKLLEKCFIQLNDGAEETPRHRPSISAPTTPHLMKKDGDLQSEFKRSSSLIQQDEKNFQVQKVKKSENVDRVTKRPKLPPTGREKKLNSKGSQASTGNLPTVSESKKNMRPNLPKGPMPSWLRRDNPAVNMQKLQVLVGMGFSMKAAKRACLATKGQDVQATLNWLLTHVTEAQSAAVDDGKASGESTPIGSQTPSLLTDSGKNTPAEERSTRSDGRHEKRRQKLRVSVPPGVAPGQLIQVRTPYGRLLRVRVPRGLGPGSQFLIEISNPKGKKRKSSRRKGVDRKEKPSNRRKSSKKYLRFTVPEGLKPGQLITVATPEGNRMQLKLPPGAFPGKQLRVEYTLQRTSRSSSHRQRGARRKGSNFGLEGNWMTRELECLEKPFGMTIQDGTVIVTRVKGVAKTLGVLAGDRVVSIAGVPVDPVSWRTVYQAAKPPFSIVIRTPARRIKGVQTMSSLDSNPSTLSRHITQEMRYSSSNRDAIMVCVIPFGISCEARNGLVVVKSSTGEALRSGIKPGDILESVSGYPVTPANWMDYFRSACLNLPFEINILHSLTDALGPPGTPPLDSTKKNASYSTPASAAAATHSTRRTQHAGPPLDFLPSTENMQLNPNEDKTNNSNSAENTKPPDRPPPRLYIPQVSGTGPAASHNPSAERKSVCFSTGEPIGMELSESTTGLKVLSTIPGTQADGKIQVGWKLLSISGKDVTTRRELKEEMLVCKRDSTTVKITFLTHPVHPGTITNSSKEAVTNTGSKEARVDDKKPEPSTKPQNPKLSLKQKLALLRGMGFSDDRKMAAALASTDGDVDTACAMLLSG</sequence>
<evidence type="ECO:0000259" key="2">
    <source>
        <dbReference type="PROSITE" id="PS50030"/>
    </source>
</evidence>
<dbReference type="SMART" id="SM00165">
    <property type="entry name" value="UBA"/>
    <property type="match status" value="2"/>
</dbReference>
<feature type="compositionally biased region" description="Polar residues" evidence="1">
    <location>
        <begin position="576"/>
        <end position="590"/>
    </location>
</feature>
<dbReference type="SUPFAM" id="SSF46934">
    <property type="entry name" value="UBA-like"/>
    <property type="match status" value="2"/>
</dbReference>
<dbReference type="InterPro" id="IPR036034">
    <property type="entry name" value="PDZ_sf"/>
</dbReference>
<dbReference type="FunFam" id="1.10.8.270:FF:000026">
    <property type="entry name" value="TBC (Tre-2/Bub2/Cdc16) domain family"/>
    <property type="match status" value="1"/>
</dbReference>
<dbReference type="Pfam" id="PF22562">
    <property type="entry name" value="UBA_7"/>
    <property type="match status" value="1"/>
</dbReference>
<feature type="compositionally biased region" description="Polar residues" evidence="1">
    <location>
        <begin position="672"/>
        <end position="691"/>
    </location>
</feature>
<dbReference type="InterPro" id="IPR015940">
    <property type="entry name" value="UBA"/>
</dbReference>
<dbReference type="GO" id="GO:0031267">
    <property type="term" value="F:small GTPase binding"/>
    <property type="evidence" value="ECO:0007669"/>
    <property type="project" value="TreeGrafter"/>
</dbReference>
<dbReference type="SMART" id="SM00228">
    <property type="entry name" value="PDZ"/>
    <property type="match status" value="3"/>
</dbReference>
<feature type="compositionally biased region" description="Basic residues" evidence="1">
    <location>
        <begin position="838"/>
        <end position="849"/>
    </location>
</feature>
<dbReference type="EMBL" id="HBEM01030560">
    <property type="protein sequence ID" value="CAD8461853.1"/>
    <property type="molecule type" value="Transcribed_RNA"/>
</dbReference>
<evidence type="ECO:0000259" key="3">
    <source>
        <dbReference type="PROSITE" id="PS50086"/>
    </source>
</evidence>
<feature type="compositionally biased region" description="Low complexity" evidence="1">
    <location>
        <begin position="1059"/>
        <end position="1072"/>
    </location>
</feature>
<feature type="region of interest" description="Disordered" evidence="1">
    <location>
        <begin position="664"/>
        <end position="722"/>
    </location>
</feature>
<dbReference type="Gene3D" id="1.10.472.80">
    <property type="entry name" value="Ypt/Rab-GAP domain of gyp1p, domain 3"/>
    <property type="match status" value="1"/>
</dbReference>
<feature type="compositionally biased region" description="Basic and acidic residues" evidence="1">
    <location>
        <begin position="693"/>
        <end position="705"/>
    </location>
</feature>
<feature type="compositionally biased region" description="Basic residues" evidence="1">
    <location>
        <begin position="758"/>
        <end position="770"/>
    </location>
</feature>
<dbReference type="InterPro" id="IPR035969">
    <property type="entry name" value="Rab-GAP_TBC_sf"/>
</dbReference>
<dbReference type="PANTHER" id="PTHR47219:SF20">
    <property type="entry name" value="TBC1 DOMAIN FAMILY MEMBER 2B"/>
    <property type="match status" value="1"/>
</dbReference>
<dbReference type="InterPro" id="IPR001478">
    <property type="entry name" value="PDZ"/>
</dbReference>
<dbReference type="PROSITE" id="PS50086">
    <property type="entry name" value="TBC_RABGAP"/>
    <property type="match status" value="1"/>
</dbReference>
<dbReference type="SMART" id="SM00164">
    <property type="entry name" value="TBC"/>
    <property type="match status" value="1"/>
</dbReference>
<protein>
    <submittedName>
        <fullName evidence="4">Uncharacterized protein</fullName>
    </submittedName>
</protein>
<dbReference type="Gene3D" id="1.10.8.270">
    <property type="entry name" value="putative rabgap domain of human tbc1 domain family member 14 like domains"/>
    <property type="match status" value="1"/>
</dbReference>
<feature type="domain" description="UBA" evidence="2">
    <location>
        <begin position="1261"/>
        <end position="1301"/>
    </location>
</feature>
<feature type="domain" description="UBA" evidence="2">
    <location>
        <begin position="615"/>
        <end position="656"/>
    </location>
</feature>
<dbReference type="Gene3D" id="1.10.8.10">
    <property type="entry name" value="DNA helicase RuvA subunit, C-terminal domain"/>
    <property type="match status" value="2"/>
</dbReference>
<proteinExistence type="predicted"/>
<feature type="region of interest" description="Disordered" evidence="1">
    <location>
        <begin position="1225"/>
        <end position="1260"/>
    </location>
</feature>
<feature type="compositionally biased region" description="Basic and acidic residues" evidence="1">
    <location>
        <begin position="551"/>
        <end position="560"/>
    </location>
</feature>
<organism evidence="4">
    <name type="scientific">Amorphochlora amoebiformis</name>
    <dbReference type="NCBI Taxonomy" id="1561963"/>
    <lineage>
        <taxon>Eukaryota</taxon>
        <taxon>Sar</taxon>
        <taxon>Rhizaria</taxon>
        <taxon>Cercozoa</taxon>
        <taxon>Chlorarachniophyceae</taxon>
        <taxon>Amorphochlora</taxon>
    </lineage>
</organism>
<dbReference type="InterPro" id="IPR000195">
    <property type="entry name" value="Rab-GAP-TBC_dom"/>
</dbReference>
<evidence type="ECO:0000313" key="4">
    <source>
        <dbReference type="EMBL" id="CAD8461853.1"/>
    </source>
</evidence>
<feature type="region of interest" description="Disordered" evidence="1">
    <location>
        <begin position="746"/>
        <end position="786"/>
    </location>
</feature>
<dbReference type="SUPFAM" id="SSF50156">
    <property type="entry name" value="PDZ domain-like"/>
    <property type="match status" value="2"/>
</dbReference>
<gene>
    <name evidence="4" type="ORF">LAMO00422_LOCUS20813</name>
</gene>
<name>A0A7S0DR22_9EUKA</name>
<feature type="compositionally biased region" description="Basic and acidic residues" evidence="1">
    <location>
        <begin position="1240"/>
        <end position="1251"/>
    </location>
</feature>
<feature type="region of interest" description="Disordered" evidence="1">
    <location>
        <begin position="502"/>
        <end position="611"/>
    </location>
</feature>